<dbReference type="AlphaFoldDB" id="A0A0A0BQB4"/>
<comment type="caution">
    <text evidence="1">The sequence shown here is derived from an EMBL/GenBank/DDBJ whole genome shotgun (WGS) entry which is preliminary data.</text>
</comment>
<name>A0A0A0BQB4_9CELL</name>
<evidence type="ECO:0000313" key="2">
    <source>
        <dbReference type="Proteomes" id="UP000029839"/>
    </source>
</evidence>
<reference evidence="1 2" key="2">
    <citation type="journal article" date="2015" name="Stand. Genomic Sci.">
        <title>Draft genome sequence of Cellulomonas carbonis T26(T) and comparative analysis of six Cellulomonas genomes.</title>
        <authorList>
            <person name="Zhuang W."/>
            <person name="Zhang S."/>
            <person name="Xia X."/>
            <person name="Wang G."/>
        </authorList>
    </citation>
    <scope>NUCLEOTIDE SEQUENCE [LARGE SCALE GENOMIC DNA]</scope>
    <source>
        <strain evidence="1 2">T26</strain>
    </source>
</reference>
<reference evidence="1 2" key="1">
    <citation type="submission" date="2013-08" db="EMBL/GenBank/DDBJ databases">
        <title>Genome sequencing of Cellulomonas carbonis T26.</title>
        <authorList>
            <person name="Chen F."/>
            <person name="Li Y."/>
            <person name="Wang G."/>
        </authorList>
    </citation>
    <scope>NUCLEOTIDE SEQUENCE [LARGE SCALE GENOMIC DNA]</scope>
    <source>
        <strain evidence="1 2">T26</strain>
    </source>
</reference>
<protein>
    <submittedName>
        <fullName evidence="1">Uncharacterized protein</fullName>
    </submittedName>
</protein>
<dbReference type="RefSeq" id="WP_043607583.1">
    <property type="nucleotide sequence ID" value="NZ_AXCY01000061.1"/>
</dbReference>
<gene>
    <name evidence="1" type="ORF">N868_16505</name>
</gene>
<dbReference type="OrthoDB" id="5139643at2"/>
<proteinExistence type="predicted"/>
<keyword evidence="2" id="KW-1185">Reference proteome</keyword>
<dbReference type="EMBL" id="AXCY01000061">
    <property type="protein sequence ID" value="KGM10161.1"/>
    <property type="molecule type" value="Genomic_DNA"/>
</dbReference>
<organism evidence="1 2">
    <name type="scientific">Cellulomonas carbonis T26</name>
    <dbReference type="NCBI Taxonomy" id="947969"/>
    <lineage>
        <taxon>Bacteria</taxon>
        <taxon>Bacillati</taxon>
        <taxon>Actinomycetota</taxon>
        <taxon>Actinomycetes</taxon>
        <taxon>Micrococcales</taxon>
        <taxon>Cellulomonadaceae</taxon>
        <taxon>Cellulomonas</taxon>
    </lineage>
</organism>
<evidence type="ECO:0000313" key="1">
    <source>
        <dbReference type="EMBL" id="KGM10161.1"/>
    </source>
</evidence>
<accession>A0A0A0BQB4</accession>
<sequence length="460" mass="48706">MTGLRALPLELLPPFTSTAPAKVAAADAAQEAFRGLLLARSWDLLHGHAATLAGLAAALREHAEARAVLHAHHARYLTERDAGLTQVFAALAADGSPEATAIRDALLAQATTELGDPAAAQALVDALLAGNHAVFDARDAERSATVAELDVVGAACVQTAALAARAAIDSALHKAYVVTTAQAAGPDQPADLQVVQDEADALRTLHDDAVGALFAHLDTEDDRDAFADLAVALGSRIASRAPVAAMVVGAYLGLLHQRPSPQGSLAEHRSALDVVELVERLHLVLAYTWTVQVGLLGPDAGRWYSNERRRTDTRTIASQVPEGQPVTAQELLDGTGAEGDMVTVEGVVDGLAIADDPAPPKFSTFCDVVDLATGTSVRVRAHMFSLLNNGLQDGAFTRLTGFVRRSAPWEPTVGLDVDRVDLTDLARQSWYDDVTARLRHHSLLRPDGMSMFFTPPVRTD</sequence>
<dbReference type="Proteomes" id="UP000029839">
    <property type="component" value="Unassembled WGS sequence"/>
</dbReference>